<gene>
    <name evidence="5" type="ORF">NDI56_11015</name>
</gene>
<evidence type="ECO:0000256" key="2">
    <source>
        <dbReference type="ARBA" id="ARBA00022729"/>
    </source>
</evidence>
<dbReference type="EMBL" id="JAMQON010000002">
    <property type="protein sequence ID" value="MDS0259924.1"/>
    <property type="molecule type" value="Genomic_DNA"/>
</dbReference>
<dbReference type="CDD" id="cd13654">
    <property type="entry name" value="PBP2_phosphate_like_2"/>
    <property type="match status" value="1"/>
</dbReference>
<dbReference type="PANTHER" id="PTHR30570:SF1">
    <property type="entry name" value="PHOSPHATE-BINDING PROTEIN PSTS"/>
    <property type="match status" value="1"/>
</dbReference>
<protein>
    <submittedName>
        <fullName evidence="5">PstS family phosphate ABC transporter substrate-binding protein</fullName>
    </submittedName>
</protein>
<dbReference type="SUPFAM" id="SSF53850">
    <property type="entry name" value="Periplasmic binding protein-like II"/>
    <property type="match status" value="1"/>
</dbReference>
<dbReference type="PANTHER" id="PTHR30570">
    <property type="entry name" value="PERIPLASMIC PHOSPHATE BINDING COMPONENT OF PHOSPHATE ABC TRANSPORTER"/>
    <property type="match status" value="1"/>
</dbReference>
<dbReference type="InterPro" id="IPR024370">
    <property type="entry name" value="PBP_domain"/>
</dbReference>
<dbReference type="InterPro" id="IPR011862">
    <property type="entry name" value="Phos-bd"/>
</dbReference>
<reference evidence="5 6" key="1">
    <citation type="submission" date="2022-06" db="EMBL/GenBank/DDBJ databases">
        <title>Haloarcula sp. a new haloarchaeum isolate from saline soil.</title>
        <authorList>
            <person name="Strakova D."/>
            <person name="Galisteo C."/>
            <person name="Sanchez-Porro C."/>
            <person name="Ventosa A."/>
        </authorList>
    </citation>
    <scope>NUCLEOTIDE SEQUENCE [LARGE SCALE GENOMIC DNA]</scope>
    <source>
        <strain evidence="5 6">S1CR25-12</strain>
    </source>
</reference>
<organism evidence="5 6">
    <name type="scientific">Haloarcula saliterrae</name>
    <dbReference type="NCBI Taxonomy" id="2950534"/>
    <lineage>
        <taxon>Archaea</taxon>
        <taxon>Methanobacteriati</taxon>
        <taxon>Methanobacteriota</taxon>
        <taxon>Stenosarchaea group</taxon>
        <taxon>Halobacteria</taxon>
        <taxon>Halobacteriales</taxon>
        <taxon>Haloarculaceae</taxon>
        <taxon>Haloarcula</taxon>
    </lineage>
</organism>
<feature type="compositionally biased region" description="Low complexity" evidence="3">
    <location>
        <begin position="39"/>
        <end position="62"/>
    </location>
</feature>
<dbReference type="Pfam" id="PF12849">
    <property type="entry name" value="PBP_like_2"/>
    <property type="match status" value="1"/>
</dbReference>
<proteinExistence type="predicted"/>
<evidence type="ECO:0000313" key="5">
    <source>
        <dbReference type="EMBL" id="MDS0259924.1"/>
    </source>
</evidence>
<keyword evidence="2" id="KW-0732">Signal</keyword>
<keyword evidence="6" id="KW-1185">Reference proteome</keyword>
<comment type="caution">
    <text evidence="5">The sequence shown here is derived from an EMBL/GenBank/DDBJ whole genome shotgun (WGS) entry which is preliminary data.</text>
</comment>
<dbReference type="PROSITE" id="PS51257">
    <property type="entry name" value="PROKAR_LIPOPROTEIN"/>
    <property type="match status" value="1"/>
</dbReference>
<feature type="region of interest" description="Disordered" evidence="3">
    <location>
        <begin position="28"/>
        <end position="63"/>
    </location>
</feature>
<dbReference type="RefSeq" id="WP_310919577.1">
    <property type="nucleotide sequence ID" value="NZ_JAMQON010000002.1"/>
</dbReference>
<evidence type="ECO:0000313" key="6">
    <source>
        <dbReference type="Proteomes" id="UP001259659"/>
    </source>
</evidence>
<dbReference type="Gene3D" id="3.40.190.10">
    <property type="entry name" value="Periplasmic binding protein-like II"/>
    <property type="match status" value="2"/>
</dbReference>
<evidence type="ECO:0000256" key="1">
    <source>
        <dbReference type="ARBA" id="ARBA00022448"/>
    </source>
</evidence>
<name>A0ABU2FCD6_9EURY</name>
<dbReference type="Proteomes" id="UP001259659">
    <property type="component" value="Unassembled WGS sequence"/>
</dbReference>
<keyword evidence="1" id="KW-0813">Transport</keyword>
<dbReference type="NCBIfam" id="TIGR02136">
    <property type="entry name" value="ptsS_2"/>
    <property type="match status" value="1"/>
</dbReference>
<dbReference type="InterPro" id="IPR050811">
    <property type="entry name" value="Phosphate_ABC_transporter"/>
</dbReference>
<sequence length="346" mass="37257">MSNRREYLGLVATGLTVAVGGCLESGVDNSAATEDDEATTGTDATETETGTDPGTAEGTDTPLSGTVDITGSSTVYPLAQAVVEGFRQRHPDVDFALSITGTGGGFSERFCEGDADFNTASRPISAAERDLCAGNGVEYHELTLARDAVTVVVNADNDWVDCVTTGELRELWRADGATRWADVRSEWPDEEIARFGPADSSGTFDYFGEAVLGENAAHTSDYQPTERDNAVLRGVQNDRYGIAYLGFSYYRDNSDRVKALGIDAEGCVEPSLDSAANGDYPLARPLYTYVNTDRLGEASVAEFARYLLRRTTSETRLTEQVGYVPLTQAAMQAELDALNDVIERVQ</sequence>
<evidence type="ECO:0000259" key="4">
    <source>
        <dbReference type="Pfam" id="PF12849"/>
    </source>
</evidence>
<feature type="domain" description="PBP" evidence="4">
    <location>
        <begin position="59"/>
        <end position="309"/>
    </location>
</feature>
<accession>A0ABU2FCD6</accession>
<evidence type="ECO:0000256" key="3">
    <source>
        <dbReference type="SAM" id="MobiDB-lite"/>
    </source>
</evidence>